<name>A0A2T0LL32_9PSEU</name>
<keyword evidence="3" id="KW-1185">Reference proteome</keyword>
<evidence type="ECO:0000313" key="2">
    <source>
        <dbReference type="EMBL" id="PRX43671.1"/>
    </source>
</evidence>
<dbReference type="OrthoDB" id="3774052at2"/>
<comment type="caution">
    <text evidence="2">The sequence shown here is derived from an EMBL/GenBank/DDBJ whole genome shotgun (WGS) entry which is preliminary data.</text>
</comment>
<protein>
    <submittedName>
        <fullName evidence="2">Putative hydrolase of the HAD superfamily</fullName>
    </submittedName>
</protein>
<dbReference type="SUPFAM" id="SSF56784">
    <property type="entry name" value="HAD-like"/>
    <property type="match status" value="1"/>
</dbReference>
<evidence type="ECO:0000256" key="1">
    <source>
        <dbReference type="ARBA" id="ARBA00022801"/>
    </source>
</evidence>
<dbReference type="EMBL" id="PVNH01000014">
    <property type="protein sequence ID" value="PRX43671.1"/>
    <property type="molecule type" value="Genomic_DNA"/>
</dbReference>
<dbReference type="PANTHER" id="PTHR43316:SF3">
    <property type="entry name" value="HALOACID DEHALOGENASE, TYPE II (AFU_ORTHOLOGUE AFUA_2G07750)-RELATED"/>
    <property type="match status" value="1"/>
</dbReference>
<accession>A0A2T0LL32</accession>
<dbReference type="SFLD" id="SFLDS00003">
    <property type="entry name" value="Haloacid_Dehalogenase"/>
    <property type="match status" value="1"/>
</dbReference>
<dbReference type="InterPro" id="IPR023214">
    <property type="entry name" value="HAD_sf"/>
</dbReference>
<keyword evidence="1 2" id="KW-0378">Hydrolase</keyword>
<reference evidence="2 3" key="1">
    <citation type="submission" date="2018-03" db="EMBL/GenBank/DDBJ databases">
        <title>Genomic Encyclopedia of Type Strains, Phase III (KMG-III): the genomes of soil and plant-associated and newly described type strains.</title>
        <authorList>
            <person name="Whitman W."/>
        </authorList>
    </citation>
    <scope>NUCLEOTIDE SEQUENCE [LARGE SCALE GENOMIC DNA]</scope>
    <source>
        <strain evidence="2 3">CGMCC 4.7125</strain>
    </source>
</reference>
<organism evidence="2 3">
    <name type="scientific">Prauserella shujinwangii</name>
    <dbReference type="NCBI Taxonomy" id="1453103"/>
    <lineage>
        <taxon>Bacteria</taxon>
        <taxon>Bacillati</taxon>
        <taxon>Actinomycetota</taxon>
        <taxon>Actinomycetes</taxon>
        <taxon>Pseudonocardiales</taxon>
        <taxon>Pseudonocardiaceae</taxon>
        <taxon>Prauserella</taxon>
    </lineage>
</organism>
<dbReference type="Pfam" id="PF00702">
    <property type="entry name" value="Hydrolase"/>
    <property type="match status" value="1"/>
</dbReference>
<dbReference type="Proteomes" id="UP000238362">
    <property type="component" value="Unassembled WGS sequence"/>
</dbReference>
<proteinExistence type="predicted"/>
<dbReference type="RefSeq" id="WP_106182262.1">
    <property type="nucleotide sequence ID" value="NZ_PVNH01000014.1"/>
</dbReference>
<dbReference type="InterPro" id="IPR036412">
    <property type="entry name" value="HAD-like_sf"/>
</dbReference>
<dbReference type="SFLD" id="SFLDG01129">
    <property type="entry name" value="C1.5:_HAD__Beta-PGM__Phosphata"/>
    <property type="match status" value="1"/>
</dbReference>
<dbReference type="NCBIfam" id="TIGR01493">
    <property type="entry name" value="HAD-SF-IA-v2"/>
    <property type="match status" value="1"/>
</dbReference>
<dbReference type="InterPro" id="IPR051540">
    <property type="entry name" value="S-2-haloacid_dehalogenase"/>
</dbReference>
<evidence type="ECO:0000313" key="3">
    <source>
        <dbReference type="Proteomes" id="UP000238362"/>
    </source>
</evidence>
<dbReference type="InterPro" id="IPR006439">
    <property type="entry name" value="HAD-SF_hydro_IA"/>
</dbReference>
<gene>
    <name evidence="2" type="ORF">B0I33_114132</name>
</gene>
<dbReference type="Gene3D" id="1.10.150.750">
    <property type="match status" value="1"/>
</dbReference>
<sequence>MNLADHRVLTFDVVGTLVDFEQGILDAVRPLAPAVPGADVLAAFGRAEDRQQRLTPELPFTQMLEPVYERMAGELGLPPGQGPALRASIPRWPAFPDAVTALRALRTRFRLVALTNADNWAAGHFATTLGEPFDDIVTAEDAGVNKPDLRVFAYCLGRQSVHGYRRADHLHVAQSQYHDIGAARAADLRVCWIERGHGRPGSGATPEATVVTTPDLHLRSLAELSALAAAAR</sequence>
<dbReference type="AlphaFoldDB" id="A0A2T0LL32"/>
<dbReference type="PANTHER" id="PTHR43316">
    <property type="entry name" value="HYDROLASE, HALOACID DELAHOGENASE-RELATED"/>
    <property type="match status" value="1"/>
</dbReference>
<dbReference type="Gene3D" id="3.40.50.1000">
    <property type="entry name" value="HAD superfamily/HAD-like"/>
    <property type="match status" value="1"/>
</dbReference>
<dbReference type="GO" id="GO:0016787">
    <property type="term" value="F:hydrolase activity"/>
    <property type="evidence" value="ECO:0007669"/>
    <property type="project" value="UniProtKB-KW"/>
</dbReference>